<reference evidence="3" key="2">
    <citation type="submission" date="2021-04" db="EMBL/GenBank/DDBJ databases">
        <title>Isolation and characterization of a novel species of the genus Sulfurimonas.</title>
        <authorList>
            <person name="Fukui M."/>
        </authorList>
    </citation>
    <scope>NUCLEOTIDE SEQUENCE</scope>
    <source>
        <strain evidence="3">H1576</strain>
    </source>
</reference>
<proteinExistence type="inferred from homology"/>
<comment type="function">
    <text evidence="2">Binds to DNA and alters its conformation. May be involved in regulation of gene expression, nucleoid organization and DNA protection.</text>
</comment>
<evidence type="ECO:0000313" key="3">
    <source>
        <dbReference type="EMBL" id="QSZ40848.1"/>
    </source>
</evidence>
<dbReference type="AlphaFoldDB" id="A0A975AYI7"/>
<keyword evidence="4" id="KW-1185">Reference proteome</keyword>
<dbReference type="InterPro" id="IPR004401">
    <property type="entry name" value="YbaB/EbfC"/>
</dbReference>
<dbReference type="GO" id="GO:0005829">
    <property type="term" value="C:cytosol"/>
    <property type="evidence" value="ECO:0007669"/>
    <property type="project" value="TreeGrafter"/>
</dbReference>
<dbReference type="EMBL" id="CP046072">
    <property type="protein sequence ID" value="QSZ40848.1"/>
    <property type="molecule type" value="Genomic_DNA"/>
</dbReference>
<sequence length="104" mass="10978">MFNMGDMSKMLEGMQENAEKLKADLASKTFSVKTGGGMVELSVNGNGEVIDLTIDDELMSDKDSLQILLIGAINDANKMVQQNQQQSAMGMLGGMGSNPFGGAS</sequence>
<dbReference type="HAMAP" id="MF_00274">
    <property type="entry name" value="DNA_YbaB_EbfC"/>
    <property type="match status" value="1"/>
</dbReference>
<comment type="similarity">
    <text evidence="2">Belongs to the YbaB/EbfC family.</text>
</comment>
<organism evidence="3 4">
    <name type="scientific">Sulfurimonas aquatica</name>
    <dbReference type="NCBI Taxonomy" id="2672570"/>
    <lineage>
        <taxon>Bacteria</taxon>
        <taxon>Pseudomonadati</taxon>
        <taxon>Campylobacterota</taxon>
        <taxon>Epsilonproteobacteria</taxon>
        <taxon>Campylobacterales</taxon>
        <taxon>Sulfurimonadaceae</taxon>
        <taxon>Sulfurimonas</taxon>
    </lineage>
</organism>
<comment type="subcellular location">
    <subcellularLocation>
        <location evidence="2">Cytoplasm</location>
        <location evidence="2">Nucleoid</location>
    </subcellularLocation>
</comment>
<dbReference type="KEGG" id="saqt:GJV85_01520"/>
<dbReference type="RefSeq" id="WP_207562123.1">
    <property type="nucleotide sequence ID" value="NZ_CP046072.1"/>
</dbReference>
<keyword evidence="2" id="KW-0963">Cytoplasm</keyword>
<dbReference type="SUPFAM" id="SSF82607">
    <property type="entry name" value="YbaB-like"/>
    <property type="match status" value="1"/>
</dbReference>
<dbReference type="PIRSF" id="PIRSF004555">
    <property type="entry name" value="UCP004555"/>
    <property type="match status" value="1"/>
</dbReference>
<accession>A0A975AYI7</accession>
<comment type="subunit">
    <text evidence="2">Homodimer.</text>
</comment>
<dbReference type="GO" id="GO:0003677">
    <property type="term" value="F:DNA binding"/>
    <property type="evidence" value="ECO:0007669"/>
    <property type="project" value="UniProtKB-UniRule"/>
</dbReference>
<name>A0A975AYI7_9BACT</name>
<dbReference type="PANTHER" id="PTHR33449">
    <property type="entry name" value="NUCLEOID-ASSOCIATED PROTEIN YBAB"/>
    <property type="match status" value="1"/>
</dbReference>
<dbReference type="Gene3D" id="3.30.1310.10">
    <property type="entry name" value="Nucleoid-associated protein YbaB-like domain"/>
    <property type="match status" value="1"/>
</dbReference>
<dbReference type="Proteomes" id="UP000671852">
    <property type="component" value="Chromosome"/>
</dbReference>
<dbReference type="PANTHER" id="PTHR33449:SF1">
    <property type="entry name" value="NUCLEOID-ASSOCIATED PROTEIN YBAB"/>
    <property type="match status" value="1"/>
</dbReference>
<reference evidence="3" key="1">
    <citation type="submission" date="2019-11" db="EMBL/GenBank/DDBJ databases">
        <authorList>
            <person name="Kojima H."/>
        </authorList>
    </citation>
    <scope>NUCLEOTIDE SEQUENCE</scope>
    <source>
        <strain evidence="3">H1576</strain>
    </source>
</reference>
<evidence type="ECO:0000256" key="1">
    <source>
        <dbReference type="ARBA" id="ARBA00023125"/>
    </source>
</evidence>
<keyword evidence="1 2" id="KW-0238">DNA-binding</keyword>
<evidence type="ECO:0000313" key="4">
    <source>
        <dbReference type="Proteomes" id="UP000671852"/>
    </source>
</evidence>
<protein>
    <recommendedName>
        <fullName evidence="2">Nucleoid-associated protein GJV85_01520</fullName>
    </recommendedName>
</protein>
<dbReference type="NCBIfam" id="TIGR00103">
    <property type="entry name" value="DNA_YbaB_EbfC"/>
    <property type="match status" value="1"/>
</dbReference>
<dbReference type="InterPro" id="IPR036894">
    <property type="entry name" value="YbaB-like_sf"/>
</dbReference>
<dbReference type="GO" id="GO:0043590">
    <property type="term" value="C:bacterial nucleoid"/>
    <property type="evidence" value="ECO:0007669"/>
    <property type="project" value="UniProtKB-UniRule"/>
</dbReference>
<evidence type="ECO:0000256" key="2">
    <source>
        <dbReference type="HAMAP-Rule" id="MF_00274"/>
    </source>
</evidence>
<gene>
    <name evidence="3" type="ORF">GJV85_01520</name>
</gene>
<dbReference type="Pfam" id="PF02575">
    <property type="entry name" value="YbaB_DNA_bd"/>
    <property type="match status" value="1"/>
</dbReference>